<protein>
    <submittedName>
        <fullName evidence="1">Putative ovule protein</fullName>
    </submittedName>
</protein>
<reference evidence="1" key="1">
    <citation type="submission" date="2015-12" db="EMBL/GenBank/DDBJ databases">
        <title>Gene expression during late stages of embryo sac development: a critical building block for successful pollen-pistil interactions.</title>
        <authorList>
            <person name="Liu Y."/>
            <person name="Joly V."/>
            <person name="Sabar M."/>
            <person name="Matton D.P."/>
        </authorList>
    </citation>
    <scope>NUCLEOTIDE SEQUENCE</scope>
</reference>
<evidence type="ECO:0000313" key="1">
    <source>
        <dbReference type="EMBL" id="JAP26551.1"/>
    </source>
</evidence>
<dbReference type="EMBL" id="GEDG01012108">
    <property type="protein sequence ID" value="JAP26551.1"/>
    <property type="molecule type" value="Transcribed_RNA"/>
</dbReference>
<dbReference type="AlphaFoldDB" id="A0A0V0I2H9"/>
<name>A0A0V0I2H9_SOLCH</name>
<organism evidence="1">
    <name type="scientific">Solanum chacoense</name>
    <name type="common">Chaco potato</name>
    <dbReference type="NCBI Taxonomy" id="4108"/>
    <lineage>
        <taxon>Eukaryota</taxon>
        <taxon>Viridiplantae</taxon>
        <taxon>Streptophyta</taxon>
        <taxon>Embryophyta</taxon>
        <taxon>Tracheophyta</taxon>
        <taxon>Spermatophyta</taxon>
        <taxon>Magnoliopsida</taxon>
        <taxon>eudicotyledons</taxon>
        <taxon>Gunneridae</taxon>
        <taxon>Pentapetalae</taxon>
        <taxon>asterids</taxon>
        <taxon>lamiids</taxon>
        <taxon>Solanales</taxon>
        <taxon>Solanaceae</taxon>
        <taxon>Solanoideae</taxon>
        <taxon>Solaneae</taxon>
        <taxon>Solanum</taxon>
    </lineage>
</organism>
<feature type="non-terminal residue" evidence="1">
    <location>
        <position position="1"/>
    </location>
</feature>
<sequence>RNRSPGPSPLSLILSYKNILEFSRWSHLHARSSLLSIPLRIGTFASRLNLILQEFEIHSKPHPISPQKSALNKSLIFKPLLPKR</sequence>
<accession>A0A0V0I2H9</accession>
<proteinExistence type="predicted"/>